<name>A0A0G4EY04_9ALVE</name>
<comment type="cofactor">
    <cofactor evidence="1">
        <name>Fe cation</name>
        <dbReference type="ChEBI" id="CHEBI:24875"/>
    </cofactor>
</comment>
<dbReference type="AlphaFoldDB" id="A0A0G4EY04"/>
<proteinExistence type="predicted"/>
<dbReference type="Gene3D" id="2.60.120.620">
    <property type="entry name" value="q2cbj1_9rhob like domain"/>
    <property type="match status" value="1"/>
</dbReference>
<dbReference type="InterPro" id="IPR008775">
    <property type="entry name" value="Phytyl_CoA_dOase-like"/>
</dbReference>
<dbReference type="GO" id="GO:0016491">
    <property type="term" value="F:oxidoreductase activity"/>
    <property type="evidence" value="ECO:0007669"/>
    <property type="project" value="UniProtKB-ARBA"/>
</dbReference>
<dbReference type="VEuPathDB" id="CryptoDB:Cvel_14209"/>
<dbReference type="EMBL" id="CDMZ01000003">
    <property type="protein sequence ID" value="CEM04206.1"/>
    <property type="molecule type" value="Genomic_DNA"/>
</dbReference>
<evidence type="ECO:0000313" key="2">
    <source>
        <dbReference type="EMBL" id="CEM04206.1"/>
    </source>
</evidence>
<dbReference type="PANTHER" id="PTHR20883">
    <property type="entry name" value="PHYTANOYL-COA DIOXYGENASE DOMAIN CONTAINING 1"/>
    <property type="match status" value="1"/>
</dbReference>
<protein>
    <recommendedName>
        <fullName evidence="3">Fe2OG dioxygenase domain-containing protein</fullName>
    </recommendedName>
</protein>
<evidence type="ECO:0000256" key="1">
    <source>
        <dbReference type="ARBA" id="ARBA00001962"/>
    </source>
</evidence>
<gene>
    <name evidence="2" type="ORF">Cvel_14209</name>
</gene>
<dbReference type="PANTHER" id="PTHR20883:SF48">
    <property type="entry name" value="ECTOINE DIOXYGENASE"/>
    <property type="match status" value="1"/>
</dbReference>
<sequence>MASSSSSSKSNLKSKMDKFLDSFDDNITLQNDSSTFQGVDRTAEYAIIEDGASLANWTELKRSDLSGENLANFDAYQRDGYVILPDVFSKEELQALQRDSKRILDEASLGENDFYGKSTRRAYNLLAKTRTLDQFLICDRVDTLVRALLPPNSLLGVMQMIGIGPGETAQKLHFDQQFGNSHPVRDDGANAKLVNFIVAIDDFTEDNGATVIVPGSHLWPVTRVPSPSDPRMPLTMRAGSVCCFSGRLWHGGGENRTSRERRAVICVFNQPWARCFENMMVGVPFDVQWKLPKLLRERIGWSLHHPFLGQIDFGHPMKYLEKRAKELEDLKRRAGVAKL</sequence>
<evidence type="ECO:0008006" key="3">
    <source>
        <dbReference type="Google" id="ProtNLM"/>
    </source>
</evidence>
<organism evidence="2">
    <name type="scientific">Chromera velia CCMP2878</name>
    <dbReference type="NCBI Taxonomy" id="1169474"/>
    <lineage>
        <taxon>Eukaryota</taxon>
        <taxon>Sar</taxon>
        <taxon>Alveolata</taxon>
        <taxon>Colpodellida</taxon>
        <taxon>Chromeraceae</taxon>
        <taxon>Chromera</taxon>
    </lineage>
</organism>
<reference evidence="2" key="1">
    <citation type="submission" date="2014-11" db="EMBL/GenBank/DDBJ databases">
        <authorList>
            <person name="Otto D Thomas"/>
            <person name="Naeem Raeece"/>
        </authorList>
    </citation>
    <scope>NUCLEOTIDE SEQUENCE</scope>
</reference>
<dbReference type="SUPFAM" id="SSF51197">
    <property type="entry name" value="Clavaminate synthase-like"/>
    <property type="match status" value="1"/>
</dbReference>
<dbReference type="GO" id="GO:0046872">
    <property type="term" value="F:metal ion binding"/>
    <property type="evidence" value="ECO:0007669"/>
    <property type="project" value="UniProtKB-ARBA"/>
</dbReference>
<dbReference type="Pfam" id="PF05721">
    <property type="entry name" value="PhyH"/>
    <property type="match status" value="1"/>
</dbReference>
<accession>A0A0G4EY04</accession>